<comment type="caution">
    <text evidence="2">The sequence shown here is derived from an EMBL/GenBank/DDBJ whole genome shotgun (WGS) entry which is preliminary data.</text>
</comment>
<dbReference type="STRING" id="78410.A0A0P7B9N7"/>
<evidence type="ECO:0000256" key="1">
    <source>
        <dbReference type="SAM" id="SignalP"/>
    </source>
</evidence>
<evidence type="ECO:0000313" key="2">
    <source>
        <dbReference type="EMBL" id="KPM37415.1"/>
    </source>
</evidence>
<sequence length="218" mass="22613">MHFHVGLSLLVLALGAYADDAWTNPDGGNTHVDIGDKKIAYGYAPPWYALDKIKEECPNNGCNSENKIEYPTGVIQDGEMLSATLIISVEGSFNDPGETGNRDDMVDIAKAVMGASPYEYEAGAVYWTGNGCVTSGFTPCDPGNKESADQYKASDLIVIRVEKDDGALLADMSISITIDVEDAGSGVCSALTTAGAGISSAISGLASGIFVLAGLACA</sequence>
<keyword evidence="3" id="KW-1185">Reference proteome</keyword>
<name>A0A0P7B9N7_9HYPO</name>
<evidence type="ECO:0000313" key="3">
    <source>
        <dbReference type="Proteomes" id="UP000050424"/>
    </source>
</evidence>
<dbReference type="EMBL" id="LKCW01000166">
    <property type="protein sequence ID" value="KPM37415.1"/>
    <property type="molecule type" value="Genomic_DNA"/>
</dbReference>
<keyword evidence="1" id="KW-0732">Signal</keyword>
<feature type="chain" id="PRO_5006135543" evidence="1">
    <location>
        <begin position="19"/>
        <end position="218"/>
    </location>
</feature>
<proteinExistence type="predicted"/>
<gene>
    <name evidence="2" type="ORF">AK830_g9142</name>
</gene>
<dbReference type="OrthoDB" id="5050740at2759"/>
<accession>A0A0P7B9N7</accession>
<reference evidence="2 3" key="1">
    <citation type="submission" date="2015-09" db="EMBL/GenBank/DDBJ databases">
        <title>Draft genome of a European isolate of the apple canker pathogen Neonectria ditissima.</title>
        <authorList>
            <person name="Gomez-Cortecero A."/>
            <person name="Harrison R.J."/>
            <person name="Armitage A.D."/>
        </authorList>
    </citation>
    <scope>NUCLEOTIDE SEQUENCE [LARGE SCALE GENOMIC DNA]</scope>
    <source>
        <strain evidence="2 3">R09/05</strain>
    </source>
</reference>
<feature type="signal peptide" evidence="1">
    <location>
        <begin position="1"/>
        <end position="18"/>
    </location>
</feature>
<dbReference type="Proteomes" id="UP000050424">
    <property type="component" value="Unassembled WGS sequence"/>
</dbReference>
<dbReference type="AlphaFoldDB" id="A0A0P7B9N7"/>
<organism evidence="2 3">
    <name type="scientific">Neonectria ditissima</name>
    <dbReference type="NCBI Taxonomy" id="78410"/>
    <lineage>
        <taxon>Eukaryota</taxon>
        <taxon>Fungi</taxon>
        <taxon>Dikarya</taxon>
        <taxon>Ascomycota</taxon>
        <taxon>Pezizomycotina</taxon>
        <taxon>Sordariomycetes</taxon>
        <taxon>Hypocreomycetidae</taxon>
        <taxon>Hypocreales</taxon>
        <taxon>Nectriaceae</taxon>
        <taxon>Neonectria</taxon>
    </lineage>
</organism>
<protein>
    <submittedName>
        <fullName evidence="2">Uncharacterized protein</fullName>
    </submittedName>
</protein>